<feature type="domain" description="Peptidase M11 gametolysin" evidence="2">
    <location>
        <begin position="3"/>
        <end position="308"/>
    </location>
</feature>
<feature type="compositionally biased region" description="Pro residues" evidence="1">
    <location>
        <begin position="349"/>
        <end position="360"/>
    </location>
</feature>
<keyword evidence="4" id="KW-1185">Reference proteome</keyword>
<feature type="region of interest" description="Disordered" evidence="1">
    <location>
        <begin position="337"/>
        <end position="375"/>
    </location>
</feature>
<evidence type="ECO:0000313" key="4">
    <source>
        <dbReference type="Proteomes" id="UP000001058"/>
    </source>
</evidence>
<dbReference type="AlphaFoldDB" id="D8TK05"/>
<evidence type="ECO:0000259" key="2">
    <source>
        <dbReference type="Pfam" id="PF05548"/>
    </source>
</evidence>
<feature type="compositionally biased region" description="Basic and acidic residues" evidence="1">
    <location>
        <begin position="365"/>
        <end position="375"/>
    </location>
</feature>
<organism evidence="4">
    <name type="scientific">Volvox carteri f. nagariensis</name>
    <dbReference type="NCBI Taxonomy" id="3068"/>
    <lineage>
        <taxon>Eukaryota</taxon>
        <taxon>Viridiplantae</taxon>
        <taxon>Chlorophyta</taxon>
        <taxon>core chlorophytes</taxon>
        <taxon>Chlorophyceae</taxon>
        <taxon>CS clade</taxon>
        <taxon>Chlamydomonadales</taxon>
        <taxon>Volvocaceae</taxon>
        <taxon>Volvox</taxon>
    </lineage>
</organism>
<protein>
    <submittedName>
        <fullName evidence="3">Metalloproteinase, extracellular matrix glycoprotein VMP35</fullName>
    </submittedName>
</protein>
<dbReference type="KEGG" id="vcn:VOLCADRAFT_41924"/>
<name>D8TK05_VOLCA</name>
<gene>
    <name evidence="3" type="primary">vmp35</name>
    <name evidence="3" type="ORF">VOLCADRAFT_41924</name>
</gene>
<evidence type="ECO:0000313" key="3">
    <source>
        <dbReference type="EMBL" id="EFJ52161.1"/>
    </source>
</evidence>
<feature type="non-terminal residue" evidence="3">
    <location>
        <position position="1"/>
    </location>
</feature>
<dbReference type="OrthoDB" id="540537at2759"/>
<dbReference type="GeneID" id="9624652"/>
<proteinExistence type="predicted"/>
<dbReference type="Proteomes" id="UP000001058">
    <property type="component" value="Unassembled WGS sequence"/>
</dbReference>
<accession>D8TK05</accession>
<evidence type="ECO:0000256" key="1">
    <source>
        <dbReference type="SAM" id="MobiDB-lite"/>
    </source>
</evidence>
<reference evidence="3 4" key="1">
    <citation type="journal article" date="2010" name="Science">
        <title>Genomic analysis of organismal complexity in the multicellular green alga Volvox carteri.</title>
        <authorList>
            <person name="Prochnik S.E."/>
            <person name="Umen J."/>
            <person name="Nedelcu A.M."/>
            <person name="Hallmann A."/>
            <person name="Miller S.M."/>
            <person name="Nishii I."/>
            <person name="Ferris P."/>
            <person name="Kuo A."/>
            <person name="Mitros T."/>
            <person name="Fritz-Laylin L.K."/>
            <person name="Hellsten U."/>
            <person name="Chapman J."/>
            <person name="Simakov O."/>
            <person name="Rensing S.A."/>
            <person name="Terry A."/>
            <person name="Pangilinan J."/>
            <person name="Kapitonov V."/>
            <person name="Jurka J."/>
            <person name="Salamov A."/>
            <person name="Shapiro H."/>
            <person name="Schmutz J."/>
            <person name="Grimwood J."/>
            <person name="Lindquist E."/>
            <person name="Lucas S."/>
            <person name="Grigoriev I.V."/>
            <person name="Schmitt R."/>
            <person name="Kirk D."/>
            <person name="Rokhsar D.S."/>
        </authorList>
    </citation>
    <scope>NUCLEOTIDE SEQUENCE [LARGE SCALE GENOMIC DNA]</scope>
    <source>
        <strain evidence="4">f. Nagariensis / Eve</strain>
    </source>
</reference>
<dbReference type="InParanoid" id="D8TK05"/>
<dbReference type="Pfam" id="PF05548">
    <property type="entry name" value="Peptidase_M11"/>
    <property type="match status" value="1"/>
</dbReference>
<dbReference type="EMBL" id="GL378325">
    <property type="protein sequence ID" value="EFJ52161.1"/>
    <property type="molecule type" value="Genomic_DNA"/>
</dbReference>
<dbReference type="RefSeq" id="XP_002946935.1">
    <property type="nucleotide sequence ID" value="XM_002946889.1"/>
</dbReference>
<feature type="non-terminal residue" evidence="3">
    <location>
        <position position="375"/>
    </location>
</feature>
<dbReference type="InterPro" id="IPR008752">
    <property type="entry name" value="Peptidase_M11"/>
</dbReference>
<sequence length="375" mass="40819">KQRLLVIIMDYSACRAPAALSEFGARNIFMGKPSPVGLGSGITQKYLQCSYGKLNITAFKAITVTANCSSNEPGPSFSTCPVLRFIKDGSSGAKDILGEDAFLSDFSHYVYVLPPGVNEFCRGDWAAVPGRQIVLRTLLGSLERWSATLELTLHNFGLWHSWQGGHEFEDGSSPSGRKDVCPNAPELAYLGWTSPVKGGGQVDANTLPVGTVRSFNLPATYLTSDGHFVRVVPDWLPTYSNRTGAKNLYIAVRVNKGGDALLAAPYANAVNVHEVNATMDNDASRYPYTDRKISFINSAAPRSQVVLTDYKLVLYGGSWVSTDVLRVHFCRYRDSPRECPSLDSLEAALPPPPRKNPLPSPKQSKAADARRPPPP</sequence>